<comment type="similarity">
    <text evidence="4">Belongs to the DODA-type extradiol aromatic ring-opening dioxygenase family.</text>
</comment>
<accession>A0A9R0HSE0</accession>
<proteinExistence type="inferred from homology"/>
<dbReference type="Pfam" id="PF02900">
    <property type="entry name" value="LigB"/>
    <property type="match status" value="1"/>
</dbReference>
<gene>
    <name evidence="12" type="primary">LOC110775816</name>
</gene>
<dbReference type="AlphaFoldDB" id="A0A9R0HSE0"/>
<evidence type="ECO:0000256" key="4">
    <source>
        <dbReference type="ARBA" id="ARBA00007581"/>
    </source>
</evidence>
<dbReference type="InterPro" id="IPR004183">
    <property type="entry name" value="Xdiol_dOase_suB"/>
</dbReference>
<evidence type="ECO:0000259" key="10">
    <source>
        <dbReference type="Pfam" id="PF02900"/>
    </source>
</evidence>
<keyword evidence="7" id="KW-0862">Zinc</keyword>
<dbReference type="PANTHER" id="PTHR30096">
    <property type="entry name" value="4,5-DOPA DIOXYGENASE EXTRADIOL-LIKE PROTEIN"/>
    <property type="match status" value="1"/>
</dbReference>
<keyword evidence="11" id="KW-1185">Reference proteome</keyword>
<evidence type="ECO:0000256" key="8">
    <source>
        <dbReference type="ARBA" id="ARBA00022964"/>
    </source>
</evidence>
<protein>
    <recommendedName>
        <fullName evidence="5">stizolobate synthase</fullName>
        <ecNumber evidence="5">1.13.11.29</ecNumber>
    </recommendedName>
</protein>
<evidence type="ECO:0000256" key="2">
    <source>
        <dbReference type="ARBA" id="ARBA00001947"/>
    </source>
</evidence>
<dbReference type="GO" id="GO:0050297">
    <property type="term" value="F:stizolobate synthase activity"/>
    <property type="evidence" value="ECO:0007669"/>
    <property type="project" value="UniProtKB-EC"/>
</dbReference>
<dbReference type="GeneID" id="110775816"/>
<comment type="catalytic activity">
    <reaction evidence="1">
        <text>L-dopa + O2 = 4-(L-alanin-3-yl)-2-hydroxy-cis,cis-muconate 6-semialdehyde + H(+)</text>
        <dbReference type="Rhea" id="RHEA:21220"/>
        <dbReference type="ChEBI" id="CHEBI:15378"/>
        <dbReference type="ChEBI" id="CHEBI:15379"/>
        <dbReference type="ChEBI" id="CHEBI:57504"/>
        <dbReference type="ChEBI" id="CHEBI:57639"/>
        <dbReference type="EC" id="1.13.11.29"/>
    </reaction>
</comment>
<dbReference type="EC" id="1.13.11.29" evidence="5"/>
<dbReference type="RefSeq" id="XP_021836107.1">
    <property type="nucleotide sequence ID" value="XM_021980415.2"/>
</dbReference>
<keyword evidence="6" id="KW-0479">Metal-binding</keyword>
<feature type="domain" description="Extradiol ring-cleavage dioxygenase class III enzyme subunit B" evidence="10">
    <location>
        <begin position="11"/>
        <end position="258"/>
    </location>
</feature>
<dbReference type="Proteomes" id="UP000813463">
    <property type="component" value="Chromosome 4"/>
</dbReference>
<sequence>MVGEENIKETFFITHGCPKLTIDEEHPLHPFFKSWREQVYSKKPKAILVISAHWVTDQPVVNAVHVNDTIYDYEGVTYPASLYKMKYPAPGAPDLAKKVHELLTASGFESVHIDKERGLGHSTWVPLMLMYPEANIPVCELSIQPHLNGAYHYNLGRALAPLKDDGVLIIGSGSATNPSCDTTHCGDGVAPWAAEFDSWLDTALTDGRYEEVNTCETKAPNWKLAHPMKDHFYPLHVALGAAGESCKAELIHSSWYSGVLTNGILCSGTLKHGCYKFTSS</sequence>
<reference evidence="11" key="1">
    <citation type="journal article" date="2021" name="Nat. Commun.">
        <title>Genomic analyses provide insights into spinach domestication and the genetic basis of agronomic traits.</title>
        <authorList>
            <person name="Cai X."/>
            <person name="Sun X."/>
            <person name="Xu C."/>
            <person name="Sun H."/>
            <person name="Wang X."/>
            <person name="Ge C."/>
            <person name="Zhang Z."/>
            <person name="Wang Q."/>
            <person name="Fei Z."/>
            <person name="Jiao C."/>
            <person name="Wang Q."/>
        </authorList>
    </citation>
    <scope>NUCLEOTIDE SEQUENCE [LARGE SCALE GENOMIC DNA]</scope>
    <source>
        <strain evidence="11">cv. Varoflay</strain>
    </source>
</reference>
<dbReference type="GO" id="GO:0008198">
    <property type="term" value="F:ferrous iron binding"/>
    <property type="evidence" value="ECO:0007669"/>
    <property type="project" value="InterPro"/>
</dbReference>
<evidence type="ECO:0000256" key="1">
    <source>
        <dbReference type="ARBA" id="ARBA00000466"/>
    </source>
</evidence>
<keyword evidence="9" id="KW-0560">Oxidoreductase</keyword>
<dbReference type="CDD" id="cd07363">
    <property type="entry name" value="45_DOPA_Dioxygenase"/>
    <property type="match status" value="1"/>
</dbReference>
<name>A0A9R0HSE0_SPIOL</name>
<evidence type="ECO:0000313" key="11">
    <source>
        <dbReference type="Proteomes" id="UP000813463"/>
    </source>
</evidence>
<keyword evidence="8" id="KW-0223">Dioxygenase</keyword>
<evidence type="ECO:0000256" key="7">
    <source>
        <dbReference type="ARBA" id="ARBA00022833"/>
    </source>
</evidence>
<evidence type="ECO:0000256" key="3">
    <source>
        <dbReference type="ARBA" id="ARBA00005034"/>
    </source>
</evidence>
<evidence type="ECO:0000313" key="12">
    <source>
        <dbReference type="RefSeq" id="XP_021836107.1"/>
    </source>
</evidence>
<dbReference type="InterPro" id="IPR014436">
    <property type="entry name" value="Extradiol_dOase_DODA"/>
</dbReference>
<evidence type="ECO:0000256" key="5">
    <source>
        <dbReference type="ARBA" id="ARBA00013224"/>
    </source>
</evidence>
<dbReference type="PANTHER" id="PTHR30096:SF0">
    <property type="entry name" value="4,5-DOPA DIOXYGENASE EXTRADIOL-LIKE PROTEIN"/>
    <property type="match status" value="1"/>
</dbReference>
<reference evidence="12" key="2">
    <citation type="submission" date="2025-08" db="UniProtKB">
        <authorList>
            <consortium name="RefSeq"/>
        </authorList>
    </citation>
    <scope>IDENTIFICATION</scope>
    <source>
        <tissue evidence="12">Leaf</tissue>
    </source>
</reference>
<organism evidence="11 12">
    <name type="scientific">Spinacia oleracea</name>
    <name type="common">Spinach</name>
    <dbReference type="NCBI Taxonomy" id="3562"/>
    <lineage>
        <taxon>Eukaryota</taxon>
        <taxon>Viridiplantae</taxon>
        <taxon>Streptophyta</taxon>
        <taxon>Embryophyta</taxon>
        <taxon>Tracheophyta</taxon>
        <taxon>Spermatophyta</taxon>
        <taxon>Magnoliopsida</taxon>
        <taxon>eudicotyledons</taxon>
        <taxon>Gunneridae</taxon>
        <taxon>Pentapetalae</taxon>
        <taxon>Caryophyllales</taxon>
        <taxon>Chenopodiaceae</taxon>
        <taxon>Chenopodioideae</taxon>
        <taxon>Anserineae</taxon>
        <taxon>Spinacia</taxon>
    </lineage>
</organism>
<comment type="pathway">
    <text evidence="3">Pigment biosynthesis; betalain biosynthesis.</text>
</comment>
<dbReference type="GO" id="GO:0008270">
    <property type="term" value="F:zinc ion binding"/>
    <property type="evidence" value="ECO:0007669"/>
    <property type="project" value="InterPro"/>
</dbReference>
<dbReference type="SUPFAM" id="SSF53213">
    <property type="entry name" value="LigB-like"/>
    <property type="match status" value="1"/>
</dbReference>
<comment type="cofactor">
    <cofactor evidence="2">
        <name>Zn(2+)</name>
        <dbReference type="ChEBI" id="CHEBI:29105"/>
    </cofactor>
</comment>
<dbReference type="KEGG" id="soe:110775816"/>
<dbReference type="PIRSF" id="PIRSF006157">
    <property type="entry name" value="Doxgns_DODA"/>
    <property type="match status" value="1"/>
</dbReference>
<dbReference type="Gene3D" id="3.40.830.10">
    <property type="entry name" value="LigB-like"/>
    <property type="match status" value="1"/>
</dbReference>
<evidence type="ECO:0000256" key="6">
    <source>
        <dbReference type="ARBA" id="ARBA00022723"/>
    </source>
</evidence>
<evidence type="ECO:0000256" key="9">
    <source>
        <dbReference type="ARBA" id="ARBA00023002"/>
    </source>
</evidence>